<dbReference type="PRINTS" id="PR00368">
    <property type="entry name" value="FADPNR"/>
</dbReference>
<dbReference type="Pfam" id="PF00301">
    <property type="entry name" value="Rubredoxin"/>
    <property type="match status" value="1"/>
</dbReference>
<keyword evidence="6" id="KW-0274">FAD</keyword>
<keyword evidence="5" id="KW-0479">Metal-binding</keyword>
<evidence type="ECO:0000256" key="6">
    <source>
        <dbReference type="ARBA" id="ARBA00022827"/>
    </source>
</evidence>
<dbReference type="InterPro" id="IPR024935">
    <property type="entry name" value="Rubredoxin_dom"/>
</dbReference>
<dbReference type="PROSITE" id="PS50903">
    <property type="entry name" value="RUBREDOXIN_LIKE"/>
    <property type="match status" value="1"/>
</dbReference>
<keyword evidence="10" id="KW-0560">Oxidoreductase</keyword>
<feature type="domain" description="Rubredoxin-like" evidence="9">
    <location>
        <begin position="3"/>
        <end position="51"/>
    </location>
</feature>
<dbReference type="Gene3D" id="3.50.50.60">
    <property type="entry name" value="FAD/NAD(P)-binding domain"/>
    <property type="match status" value="2"/>
</dbReference>
<evidence type="ECO:0000256" key="7">
    <source>
        <dbReference type="ARBA" id="ARBA00022982"/>
    </source>
</evidence>
<gene>
    <name evidence="10" type="ORF">GB996_10035</name>
</gene>
<dbReference type="InterPro" id="IPR050260">
    <property type="entry name" value="FAD-bd_OxRdtase"/>
</dbReference>
<comment type="cofactor">
    <cofactor evidence="1">
        <name>FAD</name>
        <dbReference type="ChEBI" id="CHEBI:57692"/>
    </cofactor>
</comment>
<reference evidence="10 11" key="1">
    <citation type="journal article" date="2019" name="PLoS ONE">
        <title>Pup mortality in New Zealand sea lions (Phocarctos hookeri) at Enderby Island, Auckland Islands, 2013-18.</title>
        <authorList>
            <person name="Michael S.A."/>
            <person name="Hayman D.T.S."/>
            <person name="Gray R."/>
            <person name="Zhang J."/>
            <person name="Rogers L."/>
            <person name="Roe W.D."/>
        </authorList>
    </citation>
    <scope>NUCLEOTIDE SEQUENCE [LARGE SCALE GENOMIC DNA]</scope>
    <source>
        <strain evidence="10 11">SM868</strain>
    </source>
</reference>
<sequence>MSVTRYECQACGWIYPAQSESANPEPIAFNELPDTFCCPLCGVGKAQFKPLDVDETPGAATLTSSMQNSSQQCQDVVVVGAGLAGWTVIDALRAKQPDIGITLITQDMADRYHKPMLSVALSQNKTPQDLVRMSGVQAAQKANITLMSQTQVISIDSKNRTLQTDKGELSYGNLVLALGAAPAIPACFADQDIWHINDLEGFSKIQAALAGETGANKHIAVIGAGMIGTEIAEDLTTAGHKVTLLDINDAPLAGLLPPLATDKILQALHKQDITFLGGHLVQSAAPRSEGGYQLTIKNCQSGESQSLQVDHLLISTGLKVADTLPLSAGLDFDAHAGIIVDEASLQSSVSHIYAIGDCMSIDGVPCRYVAPLRAQAASIVEHILGQQQQDYQHQAYEHKPPMIRLKNKSISVSATGTPSADESRGVWQVISDAESDSGHELVLAQVADNGEQIAKVTLKTPH</sequence>
<evidence type="ECO:0000256" key="1">
    <source>
        <dbReference type="ARBA" id="ARBA00001974"/>
    </source>
</evidence>
<dbReference type="CDD" id="cd00730">
    <property type="entry name" value="rubredoxin"/>
    <property type="match status" value="1"/>
</dbReference>
<comment type="caution">
    <text evidence="10">The sequence shown here is derived from an EMBL/GenBank/DDBJ whole genome shotgun (WGS) entry which is preliminary data.</text>
</comment>
<dbReference type="PANTHER" id="PTHR43429">
    <property type="entry name" value="PYRIDINE NUCLEOTIDE-DISULFIDE OXIDOREDUCTASE DOMAIN-CONTAINING"/>
    <property type="match status" value="1"/>
</dbReference>
<keyword evidence="7" id="KW-0249">Electron transport</keyword>
<keyword evidence="8" id="KW-0408">Iron</keyword>
<dbReference type="EMBL" id="WFKQ01000010">
    <property type="protein sequence ID" value="MUG33134.1"/>
    <property type="molecule type" value="Genomic_DNA"/>
</dbReference>
<evidence type="ECO:0000256" key="3">
    <source>
        <dbReference type="ARBA" id="ARBA00022448"/>
    </source>
</evidence>
<dbReference type="PRINTS" id="PR00411">
    <property type="entry name" value="PNDRDTASEI"/>
</dbReference>
<evidence type="ECO:0000256" key="8">
    <source>
        <dbReference type="ARBA" id="ARBA00023004"/>
    </source>
</evidence>
<dbReference type="Pfam" id="PF07992">
    <property type="entry name" value="Pyr_redox_2"/>
    <property type="match status" value="1"/>
</dbReference>
<proteinExistence type="inferred from homology"/>
<organism evidence="10 11">
    <name type="scientific">Psychrobacter sanguinis</name>
    <dbReference type="NCBI Taxonomy" id="861445"/>
    <lineage>
        <taxon>Bacteria</taxon>
        <taxon>Pseudomonadati</taxon>
        <taxon>Pseudomonadota</taxon>
        <taxon>Gammaproteobacteria</taxon>
        <taxon>Moraxellales</taxon>
        <taxon>Moraxellaceae</taxon>
        <taxon>Psychrobacter</taxon>
    </lineage>
</organism>
<protein>
    <submittedName>
        <fullName evidence="10">SidA/IucD/PvdA family monooxygenase</fullName>
    </submittedName>
</protein>
<dbReference type="InterPro" id="IPR036188">
    <property type="entry name" value="FAD/NAD-bd_sf"/>
</dbReference>
<evidence type="ECO:0000256" key="2">
    <source>
        <dbReference type="ARBA" id="ARBA00006442"/>
    </source>
</evidence>
<keyword evidence="10" id="KW-0503">Monooxygenase</keyword>
<dbReference type="InterPro" id="IPR024934">
    <property type="entry name" value="Rubredoxin-like_dom"/>
</dbReference>
<dbReference type="OrthoDB" id="9808980at2"/>
<dbReference type="Gene3D" id="2.20.28.10">
    <property type="match status" value="1"/>
</dbReference>
<dbReference type="SUPFAM" id="SSF51905">
    <property type="entry name" value="FAD/NAD(P)-binding domain"/>
    <property type="match status" value="2"/>
</dbReference>
<comment type="similarity">
    <text evidence="2">Belongs to the FAD-dependent oxidoreductase family.</text>
</comment>
<dbReference type="GO" id="GO:0005506">
    <property type="term" value="F:iron ion binding"/>
    <property type="evidence" value="ECO:0007669"/>
    <property type="project" value="InterPro"/>
</dbReference>
<evidence type="ECO:0000313" key="10">
    <source>
        <dbReference type="EMBL" id="MUG33134.1"/>
    </source>
</evidence>
<dbReference type="Proteomes" id="UP000442109">
    <property type="component" value="Unassembled WGS sequence"/>
</dbReference>
<keyword evidence="3" id="KW-0813">Transport</keyword>
<evidence type="ECO:0000256" key="5">
    <source>
        <dbReference type="ARBA" id="ARBA00022723"/>
    </source>
</evidence>
<dbReference type="InterPro" id="IPR023753">
    <property type="entry name" value="FAD/NAD-binding_dom"/>
</dbReference>
<accession>A0A844M2V5</accession>
<dbReference type="RefSeq" id="WP_155587577.1">
    <property type="nucleotide sequence ID" value="NZ_WFKQ01000010.1"/>
</dbReference>
<name>A0A844M2V5_9GAMM</name>
<dbReference type="AlphaFoldDB" id="A0A844M2V5"/>
<evidence type="ECO:0000256" key="4">
    <source>
        <dbReference type="ARBA" id="ARBA00022630"/>
    </source>
</evidence>
<keyword evidence="4" id="KW-0285">Flavoprotein</keyword>
<dbReference type="SUPFAM" id="SSF57802">
    <property type="entry name" value="Rubredoxin-like"/>
    <property type="match status" value="1"/>
</dbReference>
<evidence type="ECO:0000313" key="11">
    <source>
        <dbReference type="Proteomes" id="UP000442109"/>
    </source>
</evidence>
<evidence type="ECO:0000259" key="9">
    <source>
        <dbReference type="PROSITE" id="PS50903"/>
    </source>
</evidence>
<keyword evidence="11" id="KW-1185">Reference proteome</keyword>
<dbReference type="PANTHER" id="PTHR43429:SF3">
    <property type="entry name" value="NITRITE REDUCTASE [NAD(P)H]"/>
    <property type="match status" value="1"/>
</dbReference>
<dbReference type="GO" id="GO:0004497">
    <property type="term" value="F:monooxygenase activity"/>
    <property type="evidence" value="ECO:0007669"/>
    <property type="project" value="UniProtKB-KW"/>
</dbReference>